<reference evidence="1" key="3">
    <citation type="submission" date="2020-06" db="EMBL/GenBank/DDBJ databases">
        <title>Helianthus annuus Genome sequencing and assembly Release 2.</title>
        <authorList>
            <person name="Gouzy J."/>
            <person name="Langlade N."/>
            <person name="Munos S."/>
        </authorList>
    </citation>
    <scope>NUCLEOTIDE SEQUENCE</scope>
    <source>
        <tissue evidence="1">Leaves</tissue>
    </source>
</reference>
<protein>
    <submittedName>
        <fullName evidence="2">Uncharacterized protein</fullName>
    </submittedName>
</protein>
<evidence type="ECO:0000313" key="3">
    <source>
        <dbReference type="Proteomes" id="UP000215914"/>
    </source>
</evidence>
<evidence type="ECO:0000313" key="1">
    <source>
        <dbReference type="EMBL" id="KAF5824353.1"/>
    </source>
</evidence>
<accession>A0A251TFB7</accession>
<reference evidence="2" key="2">
    <citation type="submission" date="2017-02" db="EMBL/GenBank/DDBJ databases">
        <title>Sunflower complete genome.</title>
        <authorList>
            <person name="Langlade N."/>
            <person name="Munos S."/>
        </authorList>
    </citation>
    <scope>NUCLEOTIDE SEQUENCE [LARGE SCALE GENOMIC DNA]</scope>
    <source>
        <tissue evidence="2">Leaves</tissue>
    </source>
</reference>
<evidence type="ECO:0000313" key="2">
    <source>
        <dbReference type="EMBL" id="OTG09413.1"/>
    </source>
</evidence>
<proteinExistence type="predicted"/>
<dbReference type="InParanoid" id="A0A251TFB7"/>
<gene>
    <name evidence="2" type="ORF">HannXRQ_Chr11g0352631</name>
    <name evidence="1" type="ORF">HanXRQr2_Chr00c001g0832311</name>
</gene>
<keyword evidence="3" id="KW-1185">Reference proteome</keyword>
<dbReference type="EMBL" id="CM007900">
    <property type="protein sequence ID" value="OTG09413.1"/>
    <property type="molecule type" value="Genomic_DNA"/>
</dbReference>
<name>A0A251TFB7_HELAN</name>
<dbReference type="Proteomes" id="UP000215914">
    <property type="component" value="Chromosome 11"/>
</dbReference>
<reference evidence="1 3" key="1">
    <citation type="journal article" date="2017" name="Nature">
        <title>The sunflower genome provides insights into oil metabolism, flowering and Asterid evolution.</title>
        <authorList>
            <person name="Badouin H."/>
            <person name="Gouzy J."/>
            <person name="Grassa C.J."/>
            <person name="Murat F."/>
            <person name="Staton S.E."/>
            <person name="Cottret L."/>
            <person name="Lelandais-Briere C."/>
            <person name="Owens G.L."/>
            <person name="Carrere S."/>
            <person name="Mayjonade B."/>
            <person name="Legrand L."/>
            <person name="Gill N."/>
            <person name="Kane N.C."/>
            <person name="Bowers J.E."/>
            <person name="Hubner S."/>
            <person name="Bellec A."/>
            <person name="Berard A."/>
            <person name="Berges H."/>
            <person name="Blanchet N."/>
            <person name="Boniface M.C."/>
            <person name="Brunel D."/>
            <person name="Catrice O."/>
            <person name="Chaidir N."/>
            <person name="Claudel C."/>
            <person name="Donnadieu C."/>
            <person name="Faraut T."/>
            <person name="Fievet G."/>
            <person name="Helmstetter N."/>
            <person name="King M."/>
            <person name="Knapp S.J."/>
            <person name="Lai Z."/>
            <person name="Le Paslier M.C."/>
            <person name="Lippi Y."/>
            <person name="Lorenzon L."/>
            <person name="Mandel J.R."/>
            <person name="Marage G."/>
            <person name="Marchand G."/>
            <person name="Marquand E."/>
            <person name="Bret-Mestries E."/>
            <person name="Morien E."/>
            <person name="Nambeesan S."/>
            <person name="Nguyen T."/>
            <person name="Pegot-Espagnet P."/>
            <person name="Pouilly N."/>
            <person name="Raftis F."/>
            <person name="Sallet E."/>
            <person name="Schiex T."/>
            <person name="Thomas J."/>
            <person name="Vandecasteele C."/>
            <person name="Vares D."/>
            <person name="Vear F."/>
            <person name="Vautrin S."/>
            <person name="Crespi M."/>
            <person name="Mangin B."/>
            <person name="Burke J.M."/>
            <person name="Salse J."/>
            <person name="Munos S."/>
            <person name="Vincourt P."/>
            <person name="Rieseberg L.H."/>
            <person name="Langlade N.B."/>
        </authorList>
    </citation>
    <scope>NUCLEOTIDE SEQUENCE [LARGE SCALE GENOMIC DNA]</scope>
    <source>
        <strain evidence="3">cv. SF193</strain>
        <tissue evidence="1">Leaves</tissue>
    </source>
</reference>
<dbReference type="AlphaFoldDB" id="A0A251TFB7"/>
<sequence>MKDGMEKDKKRGIRNLHRKKQIYESHQSTKVILSKKGHLHSSSHAAIFTQPVLTPIHLTCFSKSYRFRDEPNLTLYTTEPNPTQPVLTVWTYYTT</sequence>
<organism evidence="2 3">
    <name type="scientific">Helianthus annuus</name>
    <name type="common">Common sunflower</name>
    <dbReference type="NCBI Taxonomy" id="4232"/>
    <lineage>
        <taxon>Eukaryota</taxon>
        <taxon>Viridiplantae</taxon>
        <taxon>Streptophyta</taxon>
        <taxon>Embryophyta</taxon>
        <taxon>Tracheophyta</taxon>
        <taxon>Spermatophyta</taxon>
        <taxon>Magnoliopsida</taxon>
        <taxon>eudicotyledons</taxon>
        <taxon>Gunneridae</taxon>
        <taxon>Pentapetalae</taxon>
        <taxon>asterids</taxon>
        <taxon>campanulids</taxon>
        <taxon>Asterales</taxon>
        <taxon>Asteraceae</taxon>
        <taxon>Asteroideae</taxon>
        <taxon>Heliantheae alliance</taxon>
        <taxon>Heliantheae</taxon>
        <taxon>Helianthus</taxon>
    </lineage>
</organism>
<dbReference type="EMBL" id="MNCJ02000001">
    <property type="protein sequence ID" value="KAF5824353.1"/>
    <property type="molecule type" value="Genomic_DNA"/>
</dbReference>